<evidence type="ECO:0000256" key="2">
    <source>
        <dbReference type="ARBA" id="ARBA00022980"/>
    </source>
</evidence>
<keyword evidence="2 5" id="KW-0689">Ribosomal protein</keyword>
<evidence type="ECO:0000256" key="3">
    <source>
        <dbReference type="ARBA" id="ARBA00023274"/>
    </source>
</evidence>
<proteinExistence type="inferred from homology"/>
<feature type="region of interest" description="Disordered" evidence="6">
    <location>
        <begin position="165"/>
        <end position="194"/>
    </location>
</feature>
<dbReference type="HOGENOM" id="CLU_080796_0_0_2"/>
<gene>
    <name evidence="5" type="primary">rpl15e</name>
    <name evidence="7" type="ordered locus">Metig_0670</name>
</gene>
<dbReference type="OrthoDB" id="8183at2157"/>
<comment type="similarity">
    <text evidence="1 5">Belongs to the eukaryotic ribosomal protein eL15 family.</text>
</comment>
<evidence type="ECO:0000256" key="6">
    <source>
        <dbReference type="SAM" id="MobiDB-lite"/>
    </source>
</evidence>
<dbReference type="Pfam" id="PF00827">
    <property type="entry name" value="Ribosomal_L15e"/>
    <property type="match status" value="1"/>
</dbReference>
<evidence type="ECO:0000313" key="8">
    <source>
        <dbReference type="Proteomes" id="UP000009227"/>
    </source>
</evidence>
<dbReference type="InterPro" id="IPR024794">
    <property type="entry name" value="Rbsml_eL15_core_dom_sf"/>
</dbReference>
<dbReference type="KEGG" id="mig:Metig_0670"/>
<evidence type="ECO:0000313" key="7">
    <source>
        <dbReference type="EMBL" id="AEF96220.1"/>
    </source>
</evidence>
<dbReference type="RefSeq" id="WP_013798823.1">
    <property type="nucleotide sequence ID" value="NC_015562.1"/>
</dbReference>
<dbReference type="STRING" id="880724.Metig_0670"/>
<dbReference type="HAMAP" id="MF_00256">
    <property type="entry name" value="Ribosomal_eL15"/>
    <property type="match status" value="1"/>
</dbReference>
<dbReference type="GO" id="GO:0003723">
    <property type="term" value="F:RNA binding"/>
    <property type="evidence" value="ECO:0007669"/>
    <property type="project" value="TreeGrafter"/>
</dbReference>
<dbReference type="InterPro" id="IPR012678">
    <property type="entry name" value="Ribosomal_uL23/eL15/eS24_sf"/>
</dbReference>
<keyword evidence="8" id="KW-1185">Reference proteome</keyword>
<dbReference type="EMBL" id="CP002737">
    <property type="protein sequence ID" value="AEF96220.1"/>
    <property type="molecule type" value="Genomic_DNA"/>
</dbReference>
<dbReference type="SUPFAM" id="SSF54189">
    <property type="entry name" value="Ribosomal proteins S24e, L23 and L15e"/>
    <property type="match status" value="1"/>
</dbReference>
<dbReference type="Proteomes" id="UP000009227">
    <property type="component" value="Chromosome"/>
</dbReference>
<evidence type="ECO:0000256" key="4">
    <source>
        <dbReference type="ARBA" id="ARBA00035214"/>
    </source>
</evidence>
<dbReference type="AlphaFoldDB" id="F6BCK9"/>
<evidence type="ECO:0000256" key="1">
    <source>
        <dbReference type="ARBA" id="ARBA00006857"/>
    </source>
</evidence>
<feature type="compositionally biased region" description="Basic residues" evidence="6">
    <location>
        <begin position="184"/>
        <end position="194"/>
    </location>
</feature>
<dbReference type="GO" id="GO:0002181">
    <property type="term" value="P:cytoplasmic translation"/>
    <property type="evidence" value="ECO:0007669"/>
    <property type="project" value="TreeGrafter"/>
</dbReference>
<dbReference type="GeneID" id="10643510"/>
<dbReference type="SMART" id="SM01384">
    <property type="entry name" value="Ribosomal_L15e"/>
    <property type="match status" value="1"/>
</dbReference>
<dbReference type="InterPro" id="IPR000439">
    <property type="entry name" value="Ribosomal_eL15"/>
</dbReference>
<dbReference type="InterPro" id="IPR020925">
    <property type="entry name" value="Ribosomal_eL15_CS"/>
</dbReference>
<sequence>MGIYKYIRDAWKRPKDSYVKQLLWERMQQWRREPAVVRIERPTRLDRARSLGYKPKQGIIVVRVRVRRGGLRKSRPTGSKKPATLGVNKITMGKSIQRIAEERAARKYPNMEVLNSYWVGEDGKYKWYEVILVDPHHPAIKADKNLNWICTGKHKGRVFRGLTSAGKKGRGLRNKGKGAEKVRPSIKAHGRRGK</sequence>
<dbReference type="GO" id="GO:0022625">
    <property type="term" value="C:cytosolic large ribosomal subunit"/>
    <property type="evidence" value="ECO:0007669"/>
    <property type="project" value="TreeGrafter"/>
</dbReference>
<dbReference type="PANTHER" id="PTHR11847">
    <property type="entry name" value="RIBOSOMAL PROTEIN L15"/>
    <property type="match status" value="1"/>
</dbReference>
<dbReference type="PROSITE" id="PS01194">
    <property type="entry name" value="RIBOSOMAL_L15E"/>
    <property type="match status" value="1"/>
</dbReference>
<accession>F6BCK9</accession>
<evidence type="ECO:0000256" key="5">
    <source>
        <dbReference type="HAMAP-Rule" id="MF_00256"/>
    </source>
</evidence>
<protein>
    <recommendedName>
        <fullName evidence="4 5">Large ribosomal subunit protein eL15</fullName>
    </recommendedName>
</protein>
<name>F6BCK9_METIK</name>
<dbReference type="Gene3D" id="3.40.1120.10">
    <property type="entry name" value="Ribosomal protein l15e"/>
    <property type="match status" value="1"/>
</dbReference>
<feature type="compositionally biased region" description="Basic residues" evidence="6">
    <location>
        <begin position="167"/>
        <end position="176"/>
    </location>
</feature>
<organism evidence="8">
    <name type="scientific">Methanotorris igneus (strain DSM 5666 / JCM 11834 / Kol 5)</name>
    <dbReference type="NCBI Taxonomy" id="880724"/>
    <lineage>
        <taxon>Archaea</taxon>
        <taxon>Methanobacteriati</taxon>
        <taxon>Methanobacteriota</taxon>
        <taxon>Methanomada group</taxon>
        <taxon>Methanococci</taxon>
        <taxon>Methanococcales</taxon>
        <taxon>Methanocaldococcaceae</taxon>
        <taxon>Methanotorris</taxon>
    </lineage>
</organism>
<keyword evidence="3 5" id="KW-0687">Ribonucleoprotein</keyword>
<dbReference type="GO" id="GO:0003735">
    <property type="term" value="F:structural constituent of ribosome"/>
    <property type="evidence" value="ECO:0007669"/>
    <property type="project" value="InterPro"/>
</dbReference>
<reference evidence="7 8" key="1">
    <citation type="submission" date="2011-05" db="EMBL/GenBank/DDBJ databases">
        <title>Complete sequence of Methanotorris igneus Kol 5.</title>
        <authorList>
            <consortium name="US DOE Joint Genome Institute"/>
            <person name="Lucas S."/>
            <person name="Han J."/>
            <person name="Lapidus A."/>
            <person name="Cheng J.-F."/>
            <person name="Goodwin L."/>
            <person name="Pitluck S."/>
            <person name="Peters L."/>
            <person name="Mikhailova N."/>
            <person name="Chertkov O."/>
            <person name="Han C."/>
            <person name="Tapia R."/>
            <person name="Land M."/>
            <person name="Hauser L."/>
            <person name="Kyrpides N."/>
            <person name="Ivanova N."/>
            <person name="Pagani I."/>
            <person name="Sieprawska-Lupa M."/>
            <person name="Whitman W."/>
            <person name="Woyke T."/>
        </authorList>
    </citation>
    <scope>NUCLEOTIDE SEQUENCE [LARGE SCALE GENOMIC DNA]</scope>
    <source>
        <strain evidence="8">DSM 5666 / JCM 11834 / Kol 5</strain>
    </source>
</reference>
<dbReference type="NCBIfam" id="NF003269">
    <property type="entry name" value="PRK04243.1"/>
    <property type="match status" value="1"/>
</dbReference>
<dbReference type="PANTHER" id="PTHR11847:SF4">
    <property type="entry name" value="LARGE RIBOSOMAL SUBUNIT PROTEIN EL15"/>
    <property type="match status" value="1"/>
</dbReference>
<dbReference type="InterPro" id="IPR020926">
    <property type="entry name" value="Ribosomal_eL15_arc"/>
</dbReference>
<dbReference type="FunFam" id="3.40.1120.10:FF:000002">
    <property type="entry name" value="50S ribosomal protein L15e"/>
    <property type="match status" value="1"/>
</dbReference>